<reference evidence="10 12" key="1">
    <citation type="submission" date="2018-05" db="EMBL/GenBank/DDBJ databases">
        <title>Legionella qingyii sp.nov., whole genome shotgun sequence.</title>
        <authorList>
            <person name="Wu H."/>
            <person name="Zhu Q."/>
            <person name="Hu C."/>
        </authorList>
    </citation>
    <scope>NUCLEOTIDE SEQUENCE [LARGE SCALE GENOMIC DNA]</scope>
    <source>
        <strain evidence="10 12">HEB18</strain>
    </source>
</reference>
<evidence type="ECO:0000313" key="11">
    <source>
        <dbReference type="EMBL" id="RUR21364.1"/>
    </source>
</evidence>
<dbReference type="SUPFAM" id="SSF56954">
    <property type="entry name" value="Outer membrane efflux proteins (OEP)"/>
    <property type="match status" value="1"/>
</dbReference>
<dbReference type="EMBL" id="QHJG01000018">
    <property type="protein sequence ID" value="PWY55432.1"/>
    <property type="molecule type" value="Genomic_DNA"/>
</dbReference>
<evidence type="ECO:0000256" key="2">
    <source>
        <dbReference type="ARBA" id="ARBA00007613"/>
    </source>
</evidence>
<dbReference type="GO" id="GO:0009279">
    <property type="term" value="C:cell outer membrane"/>
    <property type="evidence" value="ECO:0007669"/>
    <property type="project" value="UniProtKB-SubCell"/>
</dbReference>
<reference evidence="11 13" key="2">
    <citation type="submission" date="2018-12" db="EMBL/GenBank/DDBJ databases">
        <title>Legionella sp,whole genome shotgun sequence.</title>
        <authorList>
            <person name="Wu H."/>
        </authorList>
    </citation>
    <scope>NUCLEOTIDE SEQUENCE [LARGE SCALE GENOMIC DNA]</scope>
    <source>
        <strain evidence="11">Km489</strain>
        <strain evidence="13">km489</strain>
    </source>
</reference>
<evidence type="ECO:0000256" key="6">
    <source>
        <dbReference type="ARBA" id="ARBA00023136"/>
    </source>
</evidence>
<dbReference type="PANTHER" id="PTHR30026">
    <property type="entry name" value="OUTER MEMBRANE PROTEIN TOLC"/>
    <property type="match status" value="1"/>
</dbReference>
<keyword evidence="6" id="KW-0472">Membrane</keyword>
<feature type="coiled-coil region" evidence="8">
    <location>
        <begin position="354"/>
        <end position="413"/>
    </location>
</feature>
<dbReference type="GO" id="GO:1990281">
    <property type="term" value="C:efflux pump complex"/>
    <property type="evidence" value="ECO:0007669"/>
    <property type="project" value="TreeGrafter"/>
</dbReference>
<dbReference type="GO" id="GO:0015562">
    <property type="term" value="F:efflux transmembrane transporter activity"/>
    <property type="evidence" value="ECO:0007669"/>
    <property type="project" value="InterPro"/>
</dbReference>
<evidence type="ECO:0000256" key="5">
    <source>
        <dbReference type="ARBA" id="ARBA00022692"/>
    </source>
</evidence>
<keyword evidence="9" id="KW-0732">Signal</keyword>
<dbReference type="PANTHER" id="PTHR30026:SF20">
    <property type="entry name" value="OUTER MEMBRANE PROTEIN TOLC"/>
    <property type="match status" value="1"/>
</dbReference>
<dbReference type="RefSeq" id="WP_110142840.1">
    <property type="nucleotide sequence ID" value="NZ_QHJG01000018.1"/>
</dbReference>
<keyword evidence="3" id="KW-0813">Transport</keyword>
<evidence type="ECO:0000256" key="4">
    <source>
        <dbReference type="ARBA" id="ARBA00022452"/>
    </source>
</evidence>
<keyword evidence="4" id="KW-1134">Transmembrane beta strand</keyword>
<feature type="chain" id="PRO_5016270126" evidence="9">
    <location>
        <begin position="28"/>
        <end position="467"/>
    </location>
</feature>
<keyword evidence="7" id="KW-0998">Cell outer membrane</keyword>
<evidence type="ECO:0000256" key="8">
    <source>
        <dbReference type="SAM" id="Coils"/>
    </source>
</evidence>
<sequence>MLLSCHIIKKCIIFIVIACSLSTTLWAHTEQPISYPNAVRRALNHNPSIQSSKTSIEAAYGALKQANSMRWPQLGLEFNGARSNNPLSVFGYKLSQGNASFADFGADQYTGPSTLFTRPNALNHPGYYSNLDTAFKLTLPIYSGGKIKAQQENTRALLISAQHGNQQAQNQLAYQLYMSYEGFLTANQLIHVAQQQVTRAQEFLATTKALRKQSITLDSDVLMAEAYLNSSSLGLSSARLQAENELDNFRTLMGNPNSSLIPSQHTPLRKRNSGLNSLISKALEENASLKALRSHIKAEKANILASQSLYKPQVNLQLRHDWNGYTLGSGLPSDTIALGANWTLFSAGERAGAVQSATAKAKKAQFELDEQRNQLKLLLRQLTRNEMQFNYELQLSRQMAQKEEEAIKKLSKRFGRGLIPLSALLESQMKLTQSKAQELQALHQLRLTQAHILMLTNQLIPKATTKA</sequence>
<evidence type="ECO:0000313" key="12">
    <source>
        <dbReference type="Proteomes" id="UP000247152"/>
    </source>
</evidence>
<feature type="signal peptide" evidence="9">
    <location>
        <begin position="1"/>
        <end position="27"/>
    </location>
</feature>
<dbReference type="Proteomes" id="UP000287374">
    <property type="component" value="Unassembled WGS sequence"/>
</dbReference>
<dbReference type="AlphaFoldDB" id="A0A317U4G9"/>
<dbReference type="InterPro" id="IPR003423">
    <property type="entry name" value="OMP_efflux"/>
</dbReference>
<dbReference type="Proteomes" id="UP000247152">
    <property type="component" value="Unassembled WGS sequence"/>
</dbReference>
<proteinExistence type="inferred from homology"/>
<evidence type="ECO:0000256" key="1">
    <source>
        <dbReference type="ARBA" id="ARBA00004442"/>
    </source>
</evidence>
<keyword evidence="5" id="KW-0812">Transmembrane</keyword>
<dbReference type="OrthoDB" id="13803at2"/>
<dbReference type="Pfam" id="PF02321">
    <property type="entry name" value="OEP"/>
    <property type="match status" value="2"/>
</dbReference>
<evidence type="ECO:0000256" key="7">
    <source>
        <dbReference type="ARBA" id="ARBA00023237"/>
    </source>
</evidence>
<dbReference type="GO" id="GO:0015288">
    <property type="term" value="F:porin activity"/>
    <property type="evidence" value="ECO:0007669"/>
    <property type="project" value="TreeGrafter"/>
</dbReference>
<gene>
    <name evidence="10" type="ORF">DGG96_11675</name>
    <name evidence="11" type="ORF">ELY20_12760</name>
</gene>
<evidence type="ECO:0000256" key="9">
    <source>
        <dbReference type="SAM" id="SignalP"/>
    </source>
</evidence>
<evidence type="ECO:0000313" key="10">
    <source>
        <dbReference type="EMBL" id="PWY55432.1"/>
    </source>
</evidence>
<accession>A0A317U4G9</accession>
<organism evidence="10 12">
    <name type="scientific">Legionella qingyii</name>
    <dbReference type="NCBI Taxonomy" id="2184757"/>
    <lineage>
        <taxon>Bacteria</taxon>
        <taxon>Pseudomonadati</taxon>
        <taxon>Pseudomonadota</taxon>
        <taxon>Gammaproteobacteria</taxon>
        <taxon>Legionellales</taxon>
        <taxon>Legionellaceae</taxon>
        <taxon>Legionella</taxon>
    </lineage>
</organism>
<dbReference type="InterPro" id="IPR051906">
    <property type="entry name" value="TolC-like"/>
</dbReference>
<dbReference type="EMBL" id="RZGX01000017">
    <property type="protein sequence ID" value="RUR21364.1"/>
    <property type="molecule type" value="Genomic_DNA"/>
</dbReference>
<protein>
    <submittedName>
        <fullName evidence="10">TolC family protein</fullName>
    </submittedName>
</protein>
<comment type="caution">
    <text evidence="10">The sequence shown here is derived from an EMBL/GenBank/DDBJ whole genome shotgun (WGS) entry which is preliminary data.</text>
</comment>
<evidence type="ECO:0000256" key="3">
    <source>
        <dbReference type="ARBA" id="ARBA00022448"/>
    </source>
</evidence>
<keyword evidence="8" id="KW-0175">Coiled coil</keyword>
<keyword evidence="13" id="KW-1185">Reference proteome</keyword>
<comment type="similarity">
    <text evidence="2">Belongs to the outer membrane factor (OMF) (TC 1.B.17) family.</text>
</comment>
<comment type="subcellular location">
    <subcellularLocation>
        <location evidence="1">Cell outer membrane</location>
    </subcellularLocation>
</comment>
<dbReference type="Gene3D" id="1.20.1600.10">
    <property type="entry name" value="Outer membrane efflux proteins (OEP)"/>
    <property type="match status" value="1"/>
</dbReference>
<name>A0A317U4G9_9GAMM</name>
<evidence type="ECO:0000313" key="13">
    <source>
        <dbReference type="Proteomes" id="UP000287374"/>
    </source>
</evidence>